<dbReference type="AlphaFoldDB" id="A0A7U2HZ47"/>
<proteinExistence type="predicted"/>
<dbReference type="VEuPathDB" id="FungiDB:JI435_303950"/>
<evidence type="ECO:0000313" key="2">
    <source>
        <dbReference type="Proteomes" id="UP000663193"/>
    </source>
</evidence>
<dbReference type="EMBL" id="CP069028">
    <property type="protein sequence ID" value="QRC95998.1"/>
    <property type="molecule type" value="Genomic_DNA"/>
</dbReference>
<dbReference type="Proteomes" id="UP000663193">
    <property type="component" value="Chromosome 6"/>
</dbReference>
<reference evidence="2" key="1">
    <citation type="journal article" date="2021" name="BMC Genomics">
        <title>Chromosome-level genome assembly and manually-curated proteome of model necrotroph Parastagonospora nodorum Sn15 reveals a genome-wide trove of candidate effector homologs, and redundancy of virulence-related functions within an accessory chromosome.</title>
        <authorList>
            <person name="Bertazzoni S."/>
            <person name="Jones D.A.B."/>
            <person name="Phan H.T."/>
            <person name="Tan K.-C."/>
            <person name="Hane J.K."/>
        </authorList>
    </citation>
    <scope>NUCLEOTIDE SEQUENCE [LARGE SCALE GENOMIC DNA]</scope>
    <source>
        <strain evidence="2">SN15 / ATCC MYA-4574 / FGSC 10173)</strain>
    </source>
</reference>
<name>A0A7U2HZ47_PHANO</name>
<protein>
    <submittedName>
        <fullName evidence="1">Uncharacterized protein</fullName>
    </submittedName>
</protein>
<evidence type="ECO:0000313" key="1">
    <source>
        <dbReference type="EMBL" id="QRC95998.1"/>
    </source>
</evidence>
<accession>A0A7U2HZ47</accession>
<sequence>MLRSFSLTLRVLLQSPRLLPIGSKQTPFVTSLLNAMIERSRPLQGGLGAGSCSFVETSGSLRCLTEAISFSLTPQLNPS</sequence>
<organism evidence="1 2">
    <name type="scientific">Phaeosphaeria nodorum (strain SN15 / ATCC MYA-4574 / FGSC 10173)</name>
    <name type="common">Glume blotch fungus</name>
    <name type="synonym">Parastagonospora nodorum</name>
    <dbReference type="NCBI Taxonomy" id="321614"/>
    <lineage>
        <taxon>Eukaryota</taxon>
        <taxon>Fungi</taxon>
        <taxon>Dikarya</taxon>
        <taxon>Ascomycota</taxon>
        <taxon>Pezizomycotina</taxon>
        <taxon>Dothideomycetes</taxon>
        <taxon>Pleosporomycetidae</taxon>
        <taxon>Pleosporales</taxon>
        <taxon>Pleosporineae</taxon>
        <taxon>Phaeosphaeriaceae</taxon>
        <taxon>Parastagonospora</taxon>
    </lineage>
</organism>
<gene>
    <name evidence="1" type="ORF">JI435_303950</name>
</gene>
<keyword evidence="2" id="KW-1185">Reference proteome</keyword>